<evidence type="ECO:0000256" key="1">
    <source>
        <dbReference type="SAM" id="SignalP"/>
    </source>
</evidence>
<keyword evidence="1" id="KW-0732">Signal</keyword>
<comment type="caution">
    <text evidence="2">The sequence shown here is derived from an EMBL/GenBank/DDBJ whole genome shotgun (WGS) entry which is preliminary data.</text>
</comment>
<accession>A0AAW1JZ46</accession>
<gene>
    <name evidence="2" type="ORF">QE152_g26166</name>
</gene>
<dbReference type="EMBL" id="JASPKY010000297">
    <property type="protein sequence ID" value="KAK9710185.1"/>
    <property type="molecule type" value="Genomic_DNA"/>
</dbReference>
<proteinExistence type="predicted"/>
<dbReference type="AlphaFoldDB" id="A0AAW1JZ46"/>
<evidence type="ECO:0000313" key="2">
    <source>
        <dbReference type="EMBL" id="KAK9710185.1"/>
    </source>
</evidence>
<organism evidence="2 3">
    <name type="scientific">Popillia japonica</name>
    <name type="common">Japanese beetle</name>
    <dbReference type="NCBI Taxonomy" id="7064"/>
    <lineage>
        <taxon>Eukaryota</taxon>
        <taxon>Metazoa</taxon>
        <taxon>Ecdysozoa</taxon>
        <taxon>Arthropoda</taxon>
        <taxon>Hexapoda</taxon>
        <taxon>Insecta</taxon>
        <taxon>Pterygota</taxon>
        <taxon>Neoptera</taxon>
        <taxon>Endopterygota</taxon>
        <taxon>Coleoptera</taxon>
        <taxon>Polyphaga</taxon>
        <taxon>Scarabaeiformia</taxon>
        <taxon>Scarabaeidae</taxon>
        <taxon>Rutelinae</taxon>
        <taxon>Popillia</taxon>
    </lineage>
</organism>
<name>A0AAW1JZ46_POPJA</name>
<feature type="chain" id="PRO_5043508769" evidence="1">
    <location>
        <begin position="19"/>
        <end position="69"/>
    </location>
</feature>
<keyword evidence="3" id="KW-1185">Reference proteome</keyword>
<evidence type="ECO:0000313" key="3">
    <source>
        <dbReference type="Proteomes" id="UP001458880"/>
    </source>
</evidence>
<protein>
    <submittedName>
        <fullName evidence="2">Uncharacterized protein</fullName>
    </submittedName>
</protein>
<dbReference type="Proteomes" id="UP001458880">
    <property type="component" value="Unassembled WGS sequence"/>
</dbReference>
<sequence>MAKITFFVLAGILAYASAEYPLPHSFYNPPPPKPHPVYGVPDIHSSIFVKPEPIVFEAPHKPSIVHWST</sequence>
<reference evidence="2 3" key="1">
    <citation type="journal article" date="2024" name="BMC Genomics">
        <title>De novo assembly and annotation of Popillia japonica's genome with initial clues to its potential as an invasive pest.</title>
        <authorList>
            <person name="Cucini C."/>
            <person name="Boschi S."/>
            <person name="Funari R."/>
            <person name="Cardaioli E."/>
            <person name="Iannotti N."/>
            <person name="Marturano G."/>
            <person name="Paoli F."/>
            <person name="Bruttini M."/>
            <person name="Carapelli A."/>
            <person name="Frati F."/>
            <person name="Nardi F."/>
        </authorList>
    </citation>
    <scope>NUCLEOTIDE SEQUENCE [LARGE SCALE GENOMIC DNA]</scope>
    <source>
        <strain evidence="2">DMR45628</strain>
    </source>
</reference>
<feature type="signal peptide" evidence="1">
    <location>
        <begin position="1"/>
        <end position="18"/>
    </location>
</feature>